<dbReference type="Proteomes" id="UP000324748">
    <property type="component" value="Unassembled WGS sequence"/>
</dbReference>
<evidence type="ECO:0000313" key="1">
    <source>
        <dbReference type="EMBL" id="KAA1074673.1"/>
    </source>
</evidence>
<gene>
    <name evidence="1" type="ORF">PGT21_015382</name>
    <name evidence="2" type="ORF">PGTUg99_018482</name>
</gene>
<evidence type="ECO:0000313" key="4">
    <source>
        <dbReference type="Proteomes" id="UP000325313"/>
    </source>
</evidence>
<dbReference type="AlphaFoldDB" id="A0A5B0MET1"/>
<accession>A0A5B0MET1</accession>
<comment type="caution">
    <text evidence="1">The sequence shown here is derived from an EMBL/GenBank/DDBJ whole genome shotgun (WGS) entry which is preliminary data.</text>
</comment>
<evidence type="ECO:0000313" key="2">
    <source>
        <dbReference type="EMBL" id="KAA1115904.1"/>
    </source>
</evidence>
<dbReference type="EMBL" id="VDEP01000271">
    <property type="protein sequence ID" value="KAA1115904.1"/>
    <property type="molecule type" value="Genomic_DNA"/>
</dbReference>
<proteinExistence type="predicted"/>
<evidence type="ECO:0000313" key="3">
    <source>
        <dbReference type="Proteomes" id="UP000324748"/>
    </source>
</evidence>
<name>A0A5B0MET1_PUCGR</name>
<keyword evidence="3" id="KW-1185">Reference proteome</keyword>
<dbReference type="Proteomes" id="UP000325313">
    <property type="component" value="Unassembled WGS sequence"/>
</dbReference>
<protein>
    <submittedName>
        <fullName evidence="1">Uncharacterized protein</fullName>
    </submittedName>
</protein>
<dbReference type="EMBL" id="VSWC01000157">
    <property type="protein sequence ID" value="KAA1074673.1"/>
    <property type="molecule type" value="Genomic_DNA"/>
</dbReference>
<organism evidence="1 3">
    <name type="scientific">Puccinia graminis f. sp. tritici</name>
    <dbReference type="NCBI Taxonomy" id="56615"/>
    <lineage>
        <taxon>Eukaryota</taxon>
        <taxon>Fungi</taxon>
        <taxon>Dikarya</taxon>
        <taxon>Basidiomycota</taxon>
        <taxon>Pucciniomycotina</taxon>
        <taxon>Pucciniomycetes</taxon>
        <taxon>Pucciniales</taxon>
        <taxon>Pucciniaceae</taxon>
        <taxon>Puccinia</taxon>
    </lineage>
</organism>
<reference evidence="3 4" key="1">
    <citation type="submission" date="2019-05" db="EMBL/GenBank/DDBJ databases">
        <title>Emergence of the Ug99 lineage of the wheat stem rust pathogen through somatic hybridization.</title>
        <authorList>
            <person name="Li F."/>
            <person name="Upadhyaya N.M."/>
            <person name="Sperschneider J."/>
            <person name="Matny O."/>
            <person name="Nguyen-Phuc H."/>
            <person name="Mago R."/>
            <person name="Raley C."/>
            <person name="Miller M.E."/>
            <person name="Silverstein K.A.T."/>
            <person name="Henningsen E."/>
            <person name="Hirsch C.D."/>
            <person name="Visser B."/>
            <person name="Pretorius Z.A."/>
            <person name="Steffenson B.J."/>
            <person name="Schwessinger B."/>
            <person name="Dodds P.N."/>
            <person name="Figueroa M."/>
        </authorList>
    </citation>
    <scope>NUCLEOTIDE SEQUENCE [LARGE SCALE GENOMIC DNA]</scope>
    <source>
        <strain evidence="1">21-0</strain>
        <strain evidence="2 4">Ug99</strain>
    </source>
</reference>
<sequence>MTASRHPATEKDRADGLCSVSLRPAHLPRPQLCTSVQLIGRIDSAQLVYGELRPRCSINFKCCVKYKHCHHHGTSIPVFLGCKTRSQASYAALAQIGKGFLRISRQGYIASRHESNIQVIDSLSVFSLLSSCSSSVCIRVHEMWIDIAVVVTMLATTIAGAHGHPSPAHPPIACN</sequence>